<reference evidence="2" key="2">
    <citation type="journal article" date="2023" name="IMA Fungus">
        <title>Comparative genomic study of the Penicillium genus elucidates a diverse pangenome and 15 lateral gene transfer events.</title>
        <authorList>
            <person name="Petersen C."/>
            <person name="Sorensen T."/>
            <person name="Nielsen M.R."/>
            <person name="Sondergaard T.E."/>
            <person name="Sorensen J.L."/>
            <person name="Fitzpatrick D.A."/>
            <person name="Frisvad J.C."/>
            <person name="Nielsen K.L."/>
        </authorList>
    </citation>
    <scope>NUCLEOTIDE SEQUENCE</scope>
    <source>
        <strain evidence="2">IBT 29677</strain>
    </source>
</reference>
<dbReference type="PANTHER" id="PTHR12931:SF15">
    <property type="entry name" value="UBIQUITIN THIOESTERASE OTUBAIN-LIKE"/>
    <property type="match status" value="1"/>
</dbReference>
<dbReference type="EMBL" id="JAPZBU010000009">
    <property type="protein sequence ID" value="KAJ5385714.1"/>
    <property type="molecule type" value="Genomic_DNA"/>
</dbReference>
<dbReference type="PANTHER" id="PTHR12931">
    <property type="entry name" value="UBIQUITIN THIOLESTERASE PROTEIN OTUB"/>
    <property type="match status" value="1"/>
</dbReference>
<organism evidence="2 3">
    <name type="scientific">Penicillium cosmopolitanum</name>
    <dbReference type="NCBI Taxonomy" id="1131564"/>
    <lineage>
        <taxon>Eukaryota</taxon>
        <taxon>Fungi</taxon>
        <taxon>Dikarya</taxon>
        <taxon>Ascomycota</taxon>
        <taxon>Pezizomycotina</taxon>
        <taxon>Eurotiomycetes</taxon>
        <taxon>Eurotiomycetidae</taxon>
        <taxon>Eurotiales</taxon>
        <taxon>Aspergillaceae</taxon>
        <taxon>Penicillium</taxon>
    </lineage>
</organism>
<dbReference type="GO" id="GO:0043130">
    <property type="term" value="F:ubiquitin binding"/>
    <property type="evidence" value="ECO:0007669"/>
    <property type="project" value="TreeGrafter"/>
</dbReference>
<proteinExistence type="predicted"/>
<dbReference type="RefSeq" id="XP_056483512.1">
    <property type="nucleotide sequence ID" value="XM_056632892.1"/>
</dbReference>
<dbReference type="InterPro" id="IPR019400">
    <property type="entry name" value="Peptidase_C65_otubain"/>
</dbReference>
<dbReference type="GO" id="GO:0004843">
    <property type="term" value="F:cysteine-type deubiquitinase activity"/>
    <property type="evidence" value="ECO:0007669"/>
    <property type="project" value="TreeGrafter"/>
</dbReference>
<dbReference type="Gene3D" id="1.20.1300.20">
    <property type="entry name" value="Peptidase C65 Otubain, subdomain 2"/>
    <property type="match status" value="1"/>
</dbReference>
<protein>
    <submittedName>
        <fullName evidence="2">Ovarian tumor otubain</fullName>
    </submittedName>
</protein>
<dbReference type="AlphaFoldDB" id="A0A9X0B2G2"/>
<dbReference type="SUPFAM" id="SSF54001">
    <property type="entry name" value="Cysteine proteinases"/>
    <property type="match status" value="1"/>
</dbReference>
<comment type="caution">
    <text evidence="2">The sequence shown here is derived from an EMBL/GenBank/DDBJ whole genome shotgun (WGS) entry which is preliminary data.</text>
</comment>
<dbReference type="OrthoDB" id="18915at2759"/>
<feature type="compositionally biased region" description="Polar residues" evidence="1">
    <location>
        <begin position="417"/>
        <end position="435"/>
    </location>
</feature>
<dbReference type="Pfam" id="PF10275">
    <property type="entry name" value="Peptidase_C65"/>
    <property type="match status" value="1"/>
</dbReference>
<keyword evidence="3" id="KW-1185">Reference proteome</keyword>
<dbReference type="GO" id="GO:0005634">
    <property type="term" value="C:nucleus"/>
    <property type="evidence" value="ECO:0007669"/>
    <property type="project" value="TreeGrafter"/>
</dbReference>
<dbReference type="GO" id="GO:0071108">
    <property type="term" value="P:protein K48-linked deubiquitination"/>
    <property type="evidence" value="ECO:0007669"/>
    <property type="project" value="TreeGrafter"/>
</dbReference>
<gene>
    <name evidence="2" type="ORF">N7509_008255</name>
</gene>
<evidence type="ECO:0000313" key="3">
    <source>
        <dbReference type="Proteomes" id="UP001147747"/>
    </source>
</evidence>
<dbReference type="Proteomes" id="UP001147747">
    <property type="component" value="Unassembled WGS sequence"/>
</dbReference>
<dbReference type="InterPro" id="IPR038765">
    <property type="entry name" value="Papain-like_cys_pep_sf"/>
</dbReference>
<evidence type="ECO:0000256" key="1">
    <source>
        <dbReference type="SAM" id="MobiDB-lite"/>
    </source>
</evidence>
<feature type="region of interest" description="Disordered" evidence="1">
    <location>
        <begin position="417"/>
        <end position="448"/>
    </location>
</feature>
<accession>A0A9X0B2G2</accession>
<evidence type="ECO:0000313" key="2">
    <source>
        <dbReference type="EMBL" id="KAJ5385714.1"/>
    </source>
</evidence>
<dbReference type="InterPro" id="IPR042467">
    <property type="entry name" value="Peptidase_C65_otubain_sub2"/>
</dbReference>
<reference evidence="2" key="1">
    <citation type="submission" date="2022-12" db="EMBL/GenBank/DDBJ databases">
        <authorList>
            <person name="Petersen C."/>
        </authorList>
    </citation>
    <scope>NUCLEOTIDE SEQUENCE</scope>
    <source>
        <strain evidence="2">IBT 29677</strain>
    </source>
</reference>
<name>A0A9X0B2G2_9EURO</name>
<sequence>MDALSHDNMERFKNLSNDFEPNLHDPLVSTKQLTNRIALDYATEDPTLATKASVKAVPPLTATQTLVESDSFTRSLLSPTHEPHHEGRWKLRLERSVAFGYFETLFARRDPTHLQRELARIKSLSLLLDQVGQPEHLYECFVEATADIFDRTFAAIQNGEQDEAFLVNAFNEEYNSNAVLAYFSAWMKLNPHSYHSFLSLPLEQYCVTHIETVQTKIDEVGLQALVDVVIEEAGFGVEVFHLDRGDGDVLTPFHLSPSRPSGVTISLLCRSGHYDLLYPAHRTINITPVVNYQYAMSFNYPPWDQSVLSLDINSHLMFIPNLTADGVFGVRSPMSPMASVSPAAASSFRASPAQGTYQPPTQKHLPIPSIPISPSMPARPSAAPPPMTALHGRSSGGLKIRLNPLVMKPNLSHSLPLSTSFNNSPDNRAHFQNSHFEPIHWEPGNSGR</sequence>
<dbReference type="CDD" id="cd22749">
    <property type="entry name" value="Otubain_C65"/>
    <property type="match status" value="1"/>
</dbReference>
<dbReference type="GeneID" id="81371872"/>